<sequence>MKNYLDSIDREALRSRANQVLGYANDARDCAARWTDHAVSKAQGFSMFDFAVFKICMLSFGLWLGACFAKFFKKFRGVLFVAFAATWMYLFWRIFFDDEE</sequence>
<name>A0A923LT89_9FIRM</name>
<dbReference type="AlphaFoldDB" id="A0A923LT89"/>
<proteinExistence type="predicted"/>
<dbReference type="EMBL" id="JACOPL010000004">
    <property type="protein sequence ID" value="MBC5724886.1"/>
    <property type="molecule type" value="Genomic_DNA"/>
</dbReference>
<keyword evidence="1" id="KW-0812">Transmembrane</keyword>
<evidence type="ECO:0000256" key="1">
    <source>
        <dbReference type="SAM" id="Phobius"/>
    </source>
</evidence>
<gene>
    <name evidence="2" type="ORF">H8S45_05365</name>
</gene>
<evidence type="ECO:0000313" key="2">
    <source>
        <dbReference type="EMBL" id="MBC5724886.1"/>
    </source>
</evidence>
<evidence type="ECO:0000313" key="3">
    <source>
        <dbReference type="Proteomes" id="UP000606499"/>
    </source>
</evidence>
<organism evidence="2 3">
    <name type="scientific">Agathobaculum faecis</name>
    <dbReference type="NCBI Taxonomy" id="2763013"/>
    <lineage>
        <taxon>Bacteria</taxon>
        <taxon>Bacillati</taxon>
        <taxon>Bacillota</taxon>
        <taxon>Clostridia</taxon>
        <taxon>Eubacteriales</taxon>
        <taxon>Butyricicoccaceae</taxon>
        <taxon>Agathobaculum</taxon>
    </lineage>
</organism>
<dbReference type="Proteomes" id="UP000606499">
    <property type="component" value="Unassembled WGS sequence"/>
</dbReference>
<protein>
    <submittedName>
        <fullName evidence="2">Uncharacterized protein</fullName>
    </submittedName>
</protein>
<keyword evidence="3" id="KW-1185">Reference proteome</keyword>
<feature type="transmembrane region" description="Helical" evidence="1">
    <location>
        <begin position="50"/>
        <end position="71"/>
    </location>
</feature>
<keyword evidence="1" id="KW-0472">Membrane</keyword>
<keyword evidence="1" id="KW-1133">Transmembrane helix</keyword>
<comment type="caution">
    <text evidence="2">The sequence shown here is derived from an EMBL/GenBank/DDBJ whole genome shotgun (WGS) entry which is preliminary data.</text>
</comment>
<feature type="transmembrane region" description="Helical" evidence="1">
    <location>
        <begin position="78"/>
        <end position="96"/>
    </location>
</feature>
<accession>A0A923LT89</accession>
<dbReference type="RefSeq" id="WP_054326220.1">
    <property type="nucleotide sequence ID" value="NZ_JACOPL010000004.1"/>
</dbReference>
<reference evidence="2" key="1">
    <citation type="submission" date="2020-08" db="EMBL/GenBank/DDBJ databases">
        <title>Genome public.</title>
        <authorList>
            <person name="Liu C."/>
            <person name="Sun Q."/>
        </authorList>
    </citation>
    <scope>NUCLEOTIDE SEQUENCE</scope>
    <source>
        <strain evidence="2">NSJ-28</strain>
    </source>
</reference>